<evidence type="ECO:0000313" key="1">
    <source>
        <dbReference type="EMBL" id="KOO39396.1"/>
    </source>
</evidence>
<reference evidence="1" key="1">
    <citation type="submission" date="2015-08" db="EMBL/GenBank/DDBJ databases">
        <title>Complete DNA Sequence of Pseudomonas syringae pv. actinidiae, the Causal Agent of Kiwifruit Canker Disease.</title>
        <authorList>
            <person name="Rikkerink E.H.A."/>
            <person name="Fineran P.C."/>
        </authorList>
    </citation>
    <scope>NUCLEOTIDE SEQUENCE</scope>
    <source>
        <strain evidence="1">DSM 13666</strain>
    </source>
</reference>
<name>A0A0M0KKK3_ALKHA</name>
<dbReference type="AlphaFoldDB" id="A0A0M0KKK3"/>
<dbReference type="GeneID" id="87597222"/>
<dbReference type="RefSeq" id="WP_053431391.1">
    <property type="nucleotide sequence ID" value="NZ_CP040441.1"/>
</dbReference>
<proteinExistence type="predicted"/>
<dbReference type="EMBL" id="LILD01000001">
    <property type="protein sequence ID" value="KOO39396.1"/>
    <property type="molecule type" value="Genomic_DNA"/>
</dbReference>
<protein>
    <submittedName>
        <fullName evidence="1">Uncharacterized protein</fullName>
    </submittedName>
</protein>
<accession>A0A4Y7X0L2</accession>
<organism evidence="1">
    <name type="scientific">Halalkalibacterium halodurans</name>
    <name type="common">Bacillus halodurans</name>
    <dbReference type="NCBI Taxonomy" id="86665"/>
    <lineage>
        <taxon>Bacteria</taxon>
        <taxon>Bacillati</taxon>
        <taxon>Bacillota</taxon>
        <taxon>Bacilli</taxon>
        <taxon>Bacillales</taxon>
        <taxon>Bacillaceae</taxon>
        <taxon>Halalkalibacterium (ex Joshi et al. 2022)</taxon>
    </lineage>
</organism>
<sequence length="127" mass="15194">MGQVQATTELFQWLNEQTDLTSYQIDLVDGFVFMLKRIKHHGHIRLTAPDTIHPRFWKCHDRTFGYRLMKGNRRRPAHLYKFYFDVAKVEGLLHIHKQSVSLSDKGVQFLTYSKEIQLDRLCHHIWI</sequence>
<accession>A0A0M0KKK3</accession>
<gene>
    <name evidence="1" type="ORF">AMD02_11475</name>
</gene>
<comment type="caution">
    <text evidence="1">The sequence shown here is derived from an EMBL/GenBank/DDBJ whole genome shotgun (WGS) entry which is preliminary data.</text>
</comment>
<dbReference type="PATRIC" id="fig|136160.3.peg.2706"/>